<dbReference type="AlphaFoldDB" id="A0ABD6DE71"/>
<comment type="subcellular location">
    <subcellularLocation>
        <location evidence="1">Cell envelope</location>
    </subcellularLocation>
</comment>
<dbReference type="PANTHER" id="PTHR30532">
    <property type="entry name" value="IRON III DICITRATE-BINDING PERIPLASMIC PROTEIN"/>
    <property type="match status" value="1"/>
</dbReference>
<accession>A0ABD6DE71</accession>
<dbReference type="Proteomes" id="UP001597052">
    <property type="component" value="Unassembled WGS sequence"/>
</dbReference>
<gene>
    <name evidence="6" type="ORF">ACFSBW_18170</name>
</gene>
<proteinExistence type="predicted"/>
<comment type="caution">
    <text evidence="6">The sequence shown here is derived from an EMBL/GenBank/DDBJ whole genome shotgun (WGS) entry which is preliminary data.</text>
</comment>
<feature type="domain" description="Fe/B12 periplasmic-binding" evidence="5">
    <location>
        <begin position="75"/>
        <end position="376"/>
    </location>
</feature>
<evidence type="ECO:0000256" key="1">
    <source>
        <dbReference type="ARBA" id="ARBA00004196"/>
    </source>
</evidence>
<dbReference type="RefSeq" id="WP_256397731.1">
    <property type="nucleotide sequence ID" value="NZ_JANHDJ010000011.1"/>
</dbReference>
<dbReference type="Pfam" id="PF01497">
    <property type="entry name" value="Peripla_BP_2"/>
    <property type="match status" value="1"/>
</dbReference>
<dbReference type="InterPro" id="IPR051313">
    <property type="entry name" value="Bact_iron-sidero_bind"/>
</dbReference>
<keyword evidence="3" id="KW-0732">Signal</keyword>
<protein>
    <submittedName>
        <fullName evidence="6">ABC transporter substrate-binding protein</fullName>
    </submittedName>
</protein>
<evidence type="ECO:0000256" key="3">
    <source>
        <dbReference type="ARBA" id="ARBA00022729"/>
    </source>
</evidence>
<dbReference type="SUPFAM" id="SSF53807">
    <property type="entry name" value="Helical backbone' metal receptor"/>
    <property type="match status" value="1"/>
</dbReference>
<keyword evidence="7" id="KW-1185">Reference proteome</keyword>
<dbReference type="PANTHER" id="PTHR30532:SF1">
    <property type="entry name" value="IRON(3+)-HYDROXAMATE-BINDING PROTEIN FHUD"/>
    <property type="match status" value="1"/>
</dbReference>
<dbReference type="EMBL" id="JBHUDM010000009">
    <property type="protein sequence ID" value="MFD1643788.1"/>
    <property type="molecule type" value="Genomic_DNA"/>
</dbReference>
<sequence>MNDDTSRTSRQEKPTRRDYVKYGGAVVGGSLLVGCTGETSQESTTEADTSTGGDTSYEACIEPVGCQTFETVPETWMAITGPWADMAIALGQRDGFLPAGFYPPAYFYEQVGVSFPTDVPNPLVGGGWDKELFYELDPDVVLSDPNYFHGTGFDSSWDERDTQEIADTVAPFFGNNIVRRREFHDYELYSLYEAFERLADVFDEHERYEAFVDVHDELHAEIDSRLPNGSDRPEVGLINFGSDIEGGAFAAMTTDSEGTEMKQYRDLEIQSVFNEEETNGMLDYESMAEIDPDIIIVHGGVRLVDDDGGFSAQAFDDQFVATLEAHPIGSQLTAVENDAVYPGSYFQQGPIASLFQTELTARLLYPDEFGAFDPEAFPEIPEENQLFDRQRVADIINGDL</sequence>
<dbReference type="PROSITE" id="PS50983">
    <property type="entry name" value="FE_B12_PBP"/>
    <property type="match status" value="1"/>
</dbReference>
<feature type="compositionally biased region" description="Polar residues" evidence="4">
    <location>
        <begin position="37"/>
        <end position="54"/>
    </location>
</feature>
<evidence type="ECO:0000313" key="6">
    <source>
        <dbReference type="EMBL" id="MFD1643788.1"/>
    </source>
</evidence>
<evidence type="ECO:0000259" key="5">
    <source>
        <dbReference type="PROSITE" id="PS50983"/>
    </source>
</evidence>
<evidence type="ECO:0000256" key="4">
    <source>
        <dbReference type="SAM" id="MobiDB-lite"/>
    </source>
</evidence>
<dbReference type="Gene3D" id="3.40.50.1980">
    <property type="entry name" value="Nitrogenase molybdenum iron protein domain"/>
    <property type="match status" value="2"/>
</dbReference>
<name>A0ABD6DE71_9EURY</name>
<dbReference type="PROSITE" id="PS51257">
    <property type="entry name" value="PROKAR_LIPOPROTEIN"/>
    <property type="match status" value="1"/>
</dbReference>
<evidence type="ECO:0000256" key="2">
    <source>
        <dbReference type="ARBA" id="ARBA00022448"/>
    </source>
</evidence>
<reference evidence="6 7" key="1">
    <citation type="journal article" date="2019" name="Int. J. Syst. Evol. Microbiol.">
        <title>The Global Catalogue of Microorganisms (GCM) 10K type strain sequencing project: providing services to taxonomists for standard genome sequencing and annotation.</title>
        <authorList>
            <consortium name="The Broad Institute Genomics Platform"/>
            <consortium name="The Broad Institute Genome Sequencing Center for Infectious Disease"/>
            <person name="Wu L."/>
            <person name="Ma J."/>
        </authorList>
    </citation>
    <scope>NUCLEOTIDE SEQUENCE [LARGE SCALE GENOMIC DNA]</scope>
    <source>
        <strain evidence="6 7">CGMCC 1.10593</strain>
    </source>
</reference>
<keyword evidence="2" id="KW-0813">Transport</keyword>
<evidence type="ECO:0000313" key="7">
    <source>
        <dbReference type="Proteomes" id="UP001597052"/>
    </source>
</evidence>
<dbReference type="InterPro" id="IPR002491">
    <property type="entry name" value="ABC_transptr_periplasmic_BD"/>
</dbReference>
<feature type="region of interest" description="Disordered" evidence="4">
    <location>
        <begin position="36"/>
        <end position="56"/>
    </location>
</feature>
<organism evidence="6 7">
    <name type="scientific">Halohasta litorea</name>
    <dbReference type="NCBI Taxonomy" id="869891"/>
    <lineage>
        <taxon>Archaea</taxon>
        <taxon>Methanobacteriati</taxon>
        <taxon>Methanobacteriota</taxon>
        <taxon>Stenosarchaea group</taxon>
        <taxon>Halobacteria</taxon>
        <taxon>Halobacteriales</taxon>
        <taxon>Haloferacaceae</taxon>
        <taxon>Halohasta</taxon>
    </lineage>
</organism>